<name>A0A645EXG5_9ZZZZ</name>
<dbReference type="EMBL" id="VSSQ01052000">
    <property type="protein sequence ID" value="MPN06106.1"/>
    <property type="molecule type" value="Genomic_DNA"/>
</dbReference>
<dbReference type="AlphaFoldDB" id="A0A645EXG5"/>
<sequence>MTCLVGKHIYISACSIKIRENKGRFVIGNISAVASAHLSFFADQIQQFSIRHIFKELVSFL</sequence>
<proteinExistence type="predicted"/>
<gene>
    <name evidence="1" type="ORF">SDC9_153361</name>
</gene>
<accession>A0A645EXG5</accession>
<organism evidence="1">
    <name type="scientific">bioreactor metagenome</name>
    <dbReference type="NCBI Taxonomy" id="1076179"/>
    <lineage>
        <taxon>unclassified sequences</taxon>
        <taxon>metagenomes</taxon>
        <taxon>ecological metagenomes</taxon>
    </lineage>
</organism>
<comment type="caution">
    <text evidence="1">The sequence shown here is derived from an EMBL/GenBank/DDBJ whole genome shotgun (WGS) entry which is preliminary data.</text>
</comment>
<protein>
    <submittedName>
        <fullName evidence="1">Uncharacterized protein</fullName>
    </submittedName>
</protein>
<evidence type="ECO:0000313" key="1">
    <source>
        <dbReference type="EMBL" id="MPN06106.1"/>
    </source>
</evidence>
<reference evidence="1" key="1">
    <citation type="submission" date="2019-08" db="EMBL/GenBank/DDBJ databases">
        <authorList>
            <person name="Kucharzyk K."/>
            <person name="Murdoch R.W."/>
            <person name="Higgins S."/>
            <person name="Loffler F."/>
        </authorList>
    </citation>
    <scope>NUCLEOTIDE SEQUENCE</scope>
</reference>